<dbReference type="Pfam" id="PF00454">
    <property type="entry name" value="PI3_PI4_kinase"/>
    <property type="match status" value="1"/>
</dbReference>
<reference evidence="16" key="2">
    <citation type="submission" date="2008-08" db="EMBL/GenBank/DDBJ databases">
        <authorList>
            <consortium name="Diatom Consortium"/>
            <person name="Grigoriev I."/>
            <person name="Grimwood J."/>
            <person name="Kuo A."/>
            <person name="Otillar R.P."/>
            <person name="Salamov A."/>
            <person name="Detter J.C."/>
            <person name="Lindquist E."/>
            <person name="Shapiro H."/>
            <person name="Lucas S."/>
            <person name="Glavina del Rio T."/>
            <person name="Pitluck S."/>
            <person name="Rokhsar D."/>
            <person name="Bowler C."/>
        </authorList>
    </citation>
    <scope>GENOME REANNOTATION</scope>
    <source>
        <strain evidence="16">CCAP 1055/1</strain>
    </source>
</reference>
<dbReference type="InterPro" id="IPR000403">
    <property type="entry name" value="PI3/4_kinase_cat_dom"/>
</dbReference>
<keyword evidence="9" id="KW-0067">ATP-binding</keyword>
<evidence type="ECO:0000256" key="5">
    <source>
        <dbReference type="ARBA" id="ARBA00022679"/>
    </source>
</evidence>
<evidence type="ECO:0000259" key="12">
    <source>
        <dbReference type="PROSITE" id="PS50290"/>
    </source>
</evidence>
<evidence type="ECO:0000313" key="15">
    <source>
        <dbReference type="EMBL" id="EEC50074.1"/>
    </source>
</evidence>
<dbReference type="InterPro" id="IPR011009">
    <property type="entry name" value="Kinase-like_dom_sf"/>
</dbReference>
<organism evidence="15 16">
    <name type="scientific">Phaeodactylum tricornutum (strain CCAP 1055/1)</name>
    <dbReference type="NCBI Taxonomy" id="556484"/>
    <lineage>
        <taxon>Eukaryota</taxon>
        <taxon>Sar</taxon>
        <taxon>Stramenopiles</taxon>
        <taxon>Ochrophyta</taxon>
        <taxon>Bacillariophyta</taxon>
        <taxon>Bacillariophyceae</taxon>
        <taxon>Bacillariophycidae</taxon>
        <taxon>Naviculales</taxon>
        <taxon>Phaeodactylaceae</taxon>
        <taxon>Phaeodactylum</taxon>
    </lineage>
</organism>
<evidence type="ECO:0000313" key="16">
    <source>
        <dbReference type="Proteomes" id="UP000000759"/>
    </source>
</evidence>
<evidence type="ECO:0000259" key="13">
    <source>
        <dbReference type="PROSITE" id="PS51189"/>
    </source>
</evidence>
<dbReference type="Gene3D" id="3.30.1010.10">
    <property type="entry name" value="Phosphatidylinositol 3-kinase Catalytic Subunit, Chain A, domain 4"/>
    <property type="match status" value="1"/>
</dbReference>
<evidence type="ECO:0000256" key="1">
    <source>
        <dbReference type="ARBA" id="ARBA00004123"/>
    </source>
</evidence>
<reference evidence="15 16" key="1">
    <citation type="journal article" date="2008" name="Nature">
        <title>The Phaeodactylum genome reveals the evolutionary history of diatom genomes.</title>
        <authorList>
            <person name="Bowler C."/>
            <person name="Allen A.E."/>
            <person name="Badger J.H."/>
            <person name="Grimwood J."/>
            <person name="Jabbari K."/>
            <person name="Kuo A."/>
            <person name="Maheswari U."/>
            <person name="Martens C."/>
            <person name="Maumus F."/>
            <person name="Otillar R.P."/>
            <person name="Rayko E."/>
            <person name="Salamov A."/>
            <person name="Vandepoele K."/>
            <person name="Beszteri B."/>
            <person name="Gruber A."/>
            <person name="Heijde M."/>
            <person name="Katinka M."/>
            <person name="Mock T."/>
            <person name="Valentin K."/>
            <person name="Verret F."/>
            <person name="Berges J.A."/>
            <person name="Brownlee C."/>
            <person name="Cadoret J.P."/>
            <person name="Chiovitti A."/>
            <person name="Choi C.J."/>
            <person name="Coesel S."/>
            <person name="De Martino A."/>
            <person name="Detter J.C."/>
            <person name="Durkin C."/>
            <person name="Falciatore A."/>
            <person name="Fournet J."/>
            <person name="Haruta M."/>
            <person name="Huysman M.J."/>
            <person name="Jenkins B.D."/>
            <person name="Jiroutova K."/>
            <person name="Jorgensen R.E."/>
            <person name="Joubert Y."/>
            <person name="Kaplan A."/>
            <person name="Kroger N."/>
            <person name="Kroth P.G."/>
            <person name="La Roche J."/>
            <person name="Lindquist E."/>
            <person name="Lommer M."/>
            <person name="Martin-Jezequel V."/>
            <person name="Lopez P.J."/>
            <person name="Lucas S."/>
            <person name="Mangogna M."/>
            <person name="McGinnis K."/>
            <person name="Medlin L.K."/>
            <person name="Montsant A."/>
            <person name="Oudot-Le Secq M.P."/>
            <person name="Napoli C."/>
            <person name="Obornik M."/>
            <person name="Parker M.S."/>
            <person name="Petit J.L."/>
            <person name="Porcel B.M."/>
            <person name="Poulsen N."/>
            <person name="Robison M."/>
            <person name="Rychlewski L."/>
            <person name="Rynearson T.A."/>
            <person name="Schmutz J."/>
            <person name="Shapiro H."/>
            <person name="Siaut M."/>
            <person name="Stanley M."/>
            <person name="Sussman M.R."/>
            <person name="Taylor A.R."/>
            <person name="Vardi A."/>
            <person name="von Dassow P."/>
            <person name="Vyverman W."/>
            <person name="Willis A."/>
            <person name="Wyrwicz L.S."/>
            <person name="Rokhsar D.S."/>
            <person name="Weissenbach J."/>
            <person name="Armbrust E.V."/>
            <person name="Green B.R."/>
            <person name="Van de Peer Y."/>
            <person name="Grigoriev I.V."/>
        </authorList>
    </citation>
    <scope>NUCLEOTIDE SEQUENCE [LARGE SCALE GENOMIC DNA]</scope>
    <source>
        <strain evidence="15 16">CCAP 1055/1</strain>
    </source>
</reference>
<dbReference type="InParanoid" id="B7FUZ9"/>
<evidence type="ECO:0000256" key="2">
    <source>
        <dbReference type="ARBA" id="ARBA00010769"/>
    </source>
</evidence>
<dbReference type="GO" id="GO:0005694">
    <property type="term" value="C:chromosome"/>
    <property type="evidence" value="ECO:0007669"/>
    <property type="project" value="TreeGrafter"/>
</dbReference>
<dbReference type="InterPro" id="IPR050517">
    <property type="entry name" value="DDR_Repair_Kinase"/>
</dbReference>
<dbReference type="PROSITE" id="PS50290">
    <property type="entry name" value="PI3_4_KINASE_3"/>
    <property type="match status" value="1"/>
</dbReference>
<evidence type="ECO:0000256" key="10">
    <source>
        <dbReference type="ARBA" id="ARBA00023204"/>
    </source>
</evidence>
<dbReference type="PROSITE" id="PS51190">
    <property type="entry name" value="FATC"/>
    <property type="match status" value="1"/>
</dbReference>
<keyword evidence="10" id="KW-0234">DNA repair</keyword>
<dbReference type="RefSeq" id="XP_002178409.1">
    <property type="nucleotide sequence ID" value="XM_002178373.1"/>
</dbReference>
<keyword evidence="11" id="KW-0539">Nucleus</keyword>
<dbReference type="PaxDb" id="2850-Phatr44708"/>
<dbReference type="EC" id="2.7.11.1" evidence="3"/>
<dbReference type="Pfam" id="PF23593">
    <property type="entry name" value="HEAT_ATR"/>
    <property type="match status" value="1"/>
</dbReference>
<keyword evidence="4" id="KW-0723">Serine/threonine-protein kinase</keyword>
<name>B7FUZ9_PHATC</name>
<dbReference type="KEGG" id="pti:PHATRDRAFT_44708"/>
<dbReference type="GO" id="GO:0005634">
    <property type="term" value="C:nucleus"/>
    <property type="evidence" value="ECO:0007669"/>
    <property type="project" value="UniProtKB-SubCell"/>
</dbReference>
<keyword evidence="16" id="KW-1185">Reference proteome</keyword>
<protein>
    <recommendedName>
        <fullName evidence="3">non-specific serine/threonine protein kinase</fullName>
        <ecNumber evidence="3">2.7.11.1</ecNumber>
    </recommendedName>
</protein>
<dbReference type="Proteomes" id="UP000000759">
    <property type="component" value="Chromosome 4"/>
</dbReference>
<evidence type="ECO:0000259" key="14">
    <source>
        <dbReference type="PROSITE" id="PS51190"/>
    </source>
</evidence>
<evidence type="ECO:0000256" key="7">
    <source>
        <dbReference type="ARBA" id="ARBA00022763"/>
    </source>
</evidence>
<dbReference type="STRING" id="556484.B7FUZ9"/>
<keyword evidence="6" id="KW-0547">Nucleotide-binding</keyword>
<evidence type="ECO:0000256" key="8">
    <source>
        <dbReference type="ARBA" id="ARBA00022777"/>
    </source>
</evidence>
<accession>B7FUZ9</accession>
<evidence type="ECO:0000256" key="3">
    <source>
        <dbReference type="ARBA" id="ARBA00012513"/>
    </source>
</evidence>
<dbReference type="InterPro" id="IPR036940">
    <property type="entry name" value="PI3/4_kinase_cat_sf"/>
</dbReference>
<dbReference type="SUPFAM" id="SSF56112">
    <property type="entry name" value="Protein kinase-like (PK-like)"/>
    <property type="match status" value="1"/>
</dbReference>
<dbReference type="AlphaFoldDB" id="B7FUZ9"/>
<dbReference type="eggNOG" id="KOG0890">
    <property type="taxonomic scope" value="Eukaryota"/>
</dbReference>
<dbReference type="PROSITE" id="PS51189">
    <property type="entry name" value="FAT"/>
    <property type="match status" value="1"/>
</dbReference>
<dbReference type="InterPro" id="IPR003152">
    <property type="entry name" value="FATC_dom"/>
</dbReference>
<feature type="domain" description="PI3K/PI4K catalytic" evidence="12">
    <location>
        <begin position="378"/>
        <end position="734"/>
    </location>
</feature>
<comment type="similarity">
    <text evidence="2">Belongs to the PI3/PI4-kinase family. ATM subfamily.</text>
</comment>
<dbReference type="GO" id="GO:0006281">
    <property type="term" value="P:DNA repair"/>
    <property type="evidence" value="ECO:0007669"/>
    <property type="project" value="UniProtKB-KW"/>
</dbReference>
<evidence type="ECO:0000256" key="11">
    <source>
        <dbReference type="ARBA" id="ARBA00023242"/>
    </source>
</evidence>
<dbReference type="OrthoDB" id="47545at2759"/>
<dbReference type="GO" id="GO:0000077">
    <property type="term" value="P:DNA damage checkpoint signaling"/>
    <property type="evidence" value="ECO:0007669"/>
    <property type="project" value="TreeGrafter"/>
</dbReference>
<feature type="domain" description="FATC" evidence="14">
    <location>
        <begin position="758"/>
        <end position="790"/>
    </location>
</feature>
<keyword evidence="5" id="KW-0808">Transferase</keyword>
<dbReference type="InterPro" id="IPR057564">
    <property type="entry name" value="HEAT_ATR"/>
</dbReference>
<comment type="subcellular location">
    <subcellularLocation>
        <location evidence="1">Nucleus</location>
    </subcellularLocation>
</comment>
<sequence>MGETNLALRILEPADVGDLFDTKSDQLQTEVIRRASQMLQPSGKLLNNGRFDANGLQEKRLVDFFVECALQSTRWMMDGGLKAGAEIMYRFRTIHRIAPSFEKAHFLYAKYLDSVLKSRISALQRRQTGQLPGLDEDDLRSRTIGADEACQRNVLRIMEHYTQTLCLNSIHVYNALPRLLSLWFDFTSIQSSIEDREVQGNLKQNQEEANVFMGNHFKKIPAQAFYTALPQLVSRIVHVDSDTASVVRGILKRVLTKFPKQAMWPLAWLRHSKALERRKVGDSIFQDAEKTLVKASNQTHYRVLMASKGLFKFFQELAKYKNSDLSTQSINVKPWKGEVDLTEFIPPVQAALSASLDSSESAFMSDPFPRQVPRMRLFSQRVSVMSSKARPKKLKAYVVAADSRLSSACASNGTDQNLPDIGEIHFLVKQEAKGDLRKDARVQELNNVINRLMANSRDSKGHTTHNRRHGLRTFAVTCLSEDTGLLEWVPNTSSLRSLVSVAYNPQANAFSSRRRGSRLVAMNDPVLRGNFEKKCQAMYFSDGNLRKAATLFEELCLRQYPPLLYWWFVQTYLDPHSWYEARIRFTLSAAAWSAVGHVIGLGDRHSENILVDALNGECVHVDFDCIFDKGLLLPRPEVVPFRLTANMVDAFGPTGVDGVFRSGLKSAMTTLRDNRDTLLSVLEPFVKDPVIDWKRYRSHQRNDATPTQERPVMEMKRSINVIDERLQGIYNLGNPNAKKIRRTDGFIDQEDDKITQMLPLSVEGQVHKMIAEATSSENLVQLYVGWMPWV</sequence>
<dbReference type="GO" id="GO:0000723">
    <property type="term" value="P:telomere maintenance"/>
    <property type="evidence" value="ECO:0007669"/>
    <property type="project" value="TreeGrafter"/>
</dbReference>
<evidence type="ECO:0000256" key="4">
    <source>
        <dbReference type="ARBA" id="ARBA00022527"/>
    </source>
</evidence>
<dbReference type="HOGENOM" id="CLU_000178_3_0_1"/>
<keyword evidence="7" id="KW-0227">DNA damage</keyword>
<dbReference type="GO" id="GO:0004674">
    <property type="term" value="F:protein serine/threonine kinase activity"/>
    <property type="evidence" value="ECO:0007669"/>
    <property type="project" value="UniProtKB-KW"/>
</dbReference>
<feature type="domain" description="FAT" evidence="13">
    <location>
        <begin position="1"/>
        <end position="272"/>
    </location>
</feature>
<dbReference type="EMBL" id="CM000607">
    <property type="protein sequence ID" value="EEC50074.1"/>
    <property type="molecule type" value="Genomic_DNA"/>
</dbReference>
<evidence type="ECO:0000256" key="9">
    <source>
        <dbReference type="ARBA" id="ARBA00022840"/>
    </source>
</evidence>
<dbReference type="Pfam" id="PF02260">
    <property type="entry name" value="FATC"/>
    <property type="match status" value="1"/>
</dbReference>
<dbReference type="SMART" id="SM00146">
    <property type="entry name" value="PI3Kc"/>
    <property type="match status" value="1"/>
</dbReference>
<dbReference type="PANTHER" id="PTHR11139:SF69">
    <property type="entry name" value="SERINE_THREONINE-PROTEIN KINASE ATR"/>
    <property type="match status" value="1"/>
</dbReference>
<proteinExistence type="inferred from homology"/>
<dbReference type="PANTHER" id="PTHR11139">
    <property type="entry name" value="ATAXIA TELANGIECTASIA MUTATED ATM -RELATED"/>
    <property type="match status" value="1"/>
</dbReference>
<dbReference type="InterPro" id="IPR014009">
    <property type="entry name" value="PIK_FAT"/>
</dbReference>
<evidence type="ECO:0000256" key="6">
    <source>
        <dbReference type="ARBA" id="ARBA00022741"/>
    </source>
</evidence>
<keyword evidence="8" id="KW-0418">Kinase</keyword>
<dbReference type="CDD" id="cd00892">
    <property type="entry name" value="PIKKc_ATR"/>
    <property type="match status" value="1"/>
</dbReference>
<dbReference type="GO" id="GO:0005524">
    <property type="term" value="F:ATP binding"/>
    <property type="evidence" value="ECO:0007669"/>
    <property type="project" value="UniProtKB-KW"/>
</dbReference>
<gene>
    <name evidence="15" type="ORF">PHATRDRAFT_44708</name>
</gene>
<dbReference type="GeneID" id="7197932"/>
<dbReference type="Gene3D" id="1.10.1070.11">
    <property type="entry name" value="Phosphatidylinositol 3-/4-kinase, catalytic domain"/>
    <property type="match status" value="1"/>
</dbReference>
<dbReference type="SMART" id="SM01343">
    <property type="entry name" value="FATC"/>
    <property type="match status" value="1"/>
</dbReference>